<accession>A0A1L7UD54</accession>
<dbReference type="Gene3D" id="3.60.15.10">
    <property type="entry name" value="Ribonuclease Z/Hydroxyacylglutathione hydrolase-like"/>
    <property type="match status" value="1"/>
</dbReference>
<dbReference type="InterPro" id="IPR051013">
    <property type="entry name" value="MBL_superfamily_lactonases"/>
</dbReference>
<name>A0A1L7UD54_FUSMA</name>
<reference evidence="8" key="1">
    <citation type="journal article" date="2016" name="Genome Biol. Evol.">
        <title>Comparative 'omics' of the Fusarium fujikuroi species complex highlights differences in genetic potential and metabolite synthesis.</title>
        <authorList>
            <person name="Niehaus E.-M."/>
            <person name="Muensterkoetter M."/>
            <person name="Proctor R.H."/>
            <person name="Brown D.W."/>
            <person name="Sharon A."/>
            <person name="Idan Y."/>
            <person name="Oren-Young L."/>
            <person name="Sieber C.M."/>
            <person name="Novak O."/>
            <person name="Pencik A."/>
            <person name="Tarkowska D."/>
            <person name="Hromadova K."/>
            <person name="Freeman S."/>
            <person name="Maymon M."/>
            <person name="Elazar M."/>
            <person name="Youssef S.A."/>
            <person name="El-Shabrawy E.S.M."/>
            <person name="Shalaby A.B.A."/>
            <person name="Houterman P."/>
            <person name="Brock N.L."/>
            <person name="Burkhardt I."/>
            <person name="Tsavkelova E.A."/>
            <person name="Dickschat J.S."/>
            <person name="Galuszka P."/>
            <person name="Gueldener U."/>
            <person name="Tudzynski B."/>
        </authorList>
    </citation>
    <scope>NUCLEOTIDE SEQUENCE [LARGE SCALE GENOMIC DNA]</scope>
    <source>
        <strain evidence="8">MRC7560</strain>
    </source>
</reference>
<keyword evidence="8" id="KW-1185">Reference proteome</keyword>
<evidence type="ECO:0000256" key="5">
    <source>
        <dbReference type="ARBA" id="ARBA00022833"/>
    </source>
</evidence>
<comment type="caution">
    <text evidence="7">The sequence shown here is derived from an EMBL/GenBank/DDBJ whole genome shotgun (WGS) entry which is preliminary data.</text>
</comment>
<dbReference type="PANTHER" id="PTHR42978:SF2">
    <property type="entry name" value="102 KBASES UNSTABLE REGION: FROM 1 TO 119443"/>
    <property type="match status" value="1"/>
</dbReference>
<protein>
    <submittedName>
        <fullName evidence="7">Related to Zn-dependent hydrolases, including glyoxylases</fullName>
    </submittedName>
</protein>
<dbReference type="SMART" id="SM00849">
    <property type="entry name" value="Lactamase_B"/>
    <property type="match status" value="1"/>
</dbReference>
<feature type="domain" description="Metallo-beta-lactamase" evidence="6">
    <location>
        <begin position="51"/>
        <end position="264"/>
    </location>
</feature>
<evidence type="ECO:0000256" key="2">
    <source>
        <dbReference type="ARBA" id="ARBA00007749"/>
    </source>
</evidence>
<dbReference type="SUPFAM" id="SSF56281">
    <property type="entry name" value="Metallo-hydrolase/oxidoreductase"/>
    <property type="match status" value="1"/>
</dbReference>
<evidence type="ECO:0000256" key="3">
    <source>
        <dbReference type="ARBA" id="ARBA00022723"/>
    </source>
</evidence>
<dbReference type="Pfam" id="PF00753">
    <property type="entry name" value="Lactamase_B"/>
    <property type="match status" value="1"/>
</dbReference>
<keyword evidence="4 7" id="KW-0378">Hydrolase</keyword>
<dbReference type="GO" id="GO:0046872">
    <property type="term" value="F:metal ion binding"/>
    <property type="evidence" value="ECO:0007669"/>
    <property type="project" value="UniProtKB-KW"/>
</dbReference>
<evidence type="ECO:0000259" key="6">
    <source>
        <dbReference type="SMART" id="SM00849"/>
    </source>
</evidence>
<dbReference type="AlphaFoldDB" id="A0A1L7UD54"/>
<dbReference type="Proteomes" id="UP000184255">
    <property type="component" value="Unassembled WGS sequence"/>
</dbReference>
<dbReference type="InterPro" id="IPR036866">
    <property type="entry name" value="RibonucZ/Hydroxyglut_hydro"/>
</dbReference>
<gene>
    <name evidence="7" type="ORF">FMAN_15253</name>
</gene>
<dbReference type="GeneID" id="65094495"/>
<dbReference type="CDD" id="cd07729">
    <property type="entry name" value="AHL_lactonase_MBL-fold"/>
    <property type="match status" value="1"/>
</dbReference>
<keyword evidence="3" id="KW-0479">Metal-binding</keyword>
<evidence type="ECO:0000313" key="7">
    <source>
        <dbReference type="EMBL" id="CVL07082.1"/>
    </source>
</evidence>
<proteinExistence type="inferred from homology"/>
<evidence type="ECO:0000256" key="1">
    <source>
        <dbReference type="ARBA" id="ARBA00001947"/>
    </source>
</evidence>
<sequence length="280" mass="30989">MTGSATSLPKGTKLWLLDLGHLDIDAAVVFSGTNIFPAHLPPQQHERRDLVMIAALVYHPDVGLILFDTGSCENVIASWGKESLECTPRFWDKNVHGLPEAISATGAGDISDVKAVVISHLHCDHAGGLEHFIDSDVEIWCHEEELKNAFWATATGIEQGTYRPDYLMVDRFNWKTFSGTTFELFPGFNLHQCPGHTPGGIVVDLDLEETGCVILTGDTFHIAENYELGIPPGAITRDFNAWHRSRQYIQNLAQKKKAKVVLGHDVAYFRALKANPGFIQ</sequence>
<comment type="cofactor">
    <cofactor evidence="1">
        <name>Zn(2+)</name>
        <dbReference type="ChEBI" id="CHEBI:29105"/>
    </cofactor>
</comment>
<dbReference type="GO" id="GO:0016787">
    <property type="term" value="F:hydrolase activity"/>
    <property type="evidence" value="ECO:0007669"/>
    <property type="project" value="UniProtKB-KW"/>
</dbReference>
<dbReference type="VEuPathDB" id="FungiDB:FMAN_15253"/>
<evidence type="ECO:0000313" key="8">
    <source>
        <dbReference type="Proteomes" id="UP000184255"/>
    </source>
</evidence>
<keyword evidence="5" id="KW-0862">Zinc</keyword>
<dbReference type="PANTHER" id="PTHR42978">
    <property type="entry name" value="QUORUM-QUENCHING LACTONASE YTNP-RELATED-RELATED"/>
    <property type="match status" value="1"/>
</dbReference>
<dbReference type="RefSeq" id="XP_041690275.1">
    <property type="nucleotide sequence ID" value="XM_041824835.1"/>
</dbReference>
<comment type="similarity">
    <text evidence="2">Belongs to the metallo-beta-lactamase superfamily.</text>
</comment>
<evidence type="ECO:0000256" key="4">
    <source>
        <dbReference type="ARBA" id="ARBA00022801"/>
    </source>
</evidence>
<organism evidence="7 8">
    <name type="scientific">Fusarium mangiferae</name>
    <name type="common">Mango malformation disease fungus</name>
    <dbReference type="NCBI Taxonomy" id="192010"/>
    <lineage>
        <taxon>Eukaryota</taxon>
        <taxon>Fungi</taxon>
        <taxon>Dikarya</taxon>
        <taxon>Ascomycota</taxon>
        <taxon>Pezizomycotina</taxon>
        <taxon>Sordariomycetes</taxon>
        <taxon>Hypocreomycetidae</taxon>
        <taxon>Hypocreales</taxon>
        <taxon>Nectriaceae</taxon>
        <taxon>Fusarium</taxon>
        <taxon>Fusarium fujikuroi species complex</taxon>
    </lineage>
</organism>
<dbReference type="EMBL" id="FCQH01000019">
    <property type="protein sequence ID" value="CVL07082.1"/>
    <property type="molecule type" value="Genomic_DNA"/>
</dbReference>
<dbReference type="InterPro" id="IPR001279">
    <property type="entry name" value="Metallo-B-lactamas"/>
</dbReference>